<proteinExistence type="predicted"/>
<dbReference type="InterPro" id="IPR006320">
    <property type="entry name" value="PTS_Nitro_regul"/>
</dbReference>
<organism evidence="2 3">
    <name type="scientific">Litoribacillus peritrichatus</name>
    <dbReference type="NCBI Taxonomy" id="718191"/>
    <lineage>
        <taxon>Bacteria</taxon>
        <taxon>Pseudomonadati</taxon>
        <taxon>Pseudomonadota</taxon>
        <taxon>Gammaproteobacteria</taxon>
        <taxon>Oceanospirillales</taxon>
        <taxon>Oceanospirillaceae</taxon>
        <taxon>Litoribacillus</taxon>
    </lineage>
</organism>
<dbReference type="SUPFAM" id="SSF55804">
    <property type="entry name" value="Phoshotransferase/anion transport protein"/>
    <property type="match status" value="1"/>
</dbReference>
<dbReference type="InterPro" id="IPR051541">
    <property type="entry name" value="PTS_SugarTrans_NitroReg"/>
</dbReference>
<evidence type="ECO:0000259" key="1">
    <source>
        <dbReference type="PROSITE" id="PS51094"/>
    </source>
</evidence>
<dbReference type="InterPro" id="IPR002178">
    <property type="entry name" value="PTS_EIIA_type-2_dom"/>
</dbReference>
<dbReference type="PANTHER" id="PTHR47738:SF1">
    <property type="entry name" value="NITROGEN REGULATORY PROTEIN"/>
    <property type="match status" value="1"/>
</dbReference>
<reference evidence="3" key="1">
    <citation type="journal article" date="2019" name="Int. J. Syst. Evol. Microbiol.">
        <title>The Global Catalogue of Microorganisms (GCM) 10K type strain sequencing project: providing services to taxonomists for standard genome sequencing and annotation.</title>
        <authorList>
            <consortium name="The Broad Institute Genomics Platform"/>
            <consortium name="The Broad Institute Genome Sequencing Center for Infectious Disease"/>
            <person name="Wu L."/>
            <person name="Ma J."/>
        </authorList>
    </citation>
    <scope>NUCLEOTIDE SEQUENCE [LARGE SCALE GENOMIC DNA]</scope>
    <source>
        <strain evidence="3">JCM 17551</strain>
    </source>
</reference>
<dbReference type="CDD" id="cd00211">
    <property type="entry name" value="PTS_IIA_fru"/>
    <property type="match status" value="1"/>
</dbReference>
<dbReference type="RefSeq" id="WP_344800317.1">
    <property type="nucleotide sequence ID" value="NZ_BAABBN010000015.1"/>
</dbReference>
<protein>
    <submittedName>
        <fullName evidence="2">PTS IIA-like nitrogen regulatory protein PtsN</fullName>
    </submittedName>
</protein>
<dbReference type="PROSITE" id="PS51094">
    <property type="entry name" value="PTS_EIIA_TYPE_2"/>
    <property type="match status" value="1"/>
</dbReference>
<keyword evidence="3" id="KW-1185">Reference proteome</keyword>
<dbReference type="Gene3D" id="3.40.930.10">
    <property type="entry name" value="Mannitol-specific EII, Chain A"/>
    <property type="match status" value="1"/>
</dbReference>
<dbReference type="Pfam" id="PF00359">
    <property type="entry name" value="PTS_EIIA_2"/>
    <property type="match status" value="1"/>
</dbReference>
<dbReference type="PANTHER" id="PTHR47738">
    <property type="entry name" value="PTS SYSTEM FRUCTOSE-LIKE EIIA COMPONENT-RELATED"/>
    <property type="match status" value="1"/>
</dbReference>
<evidence type="ECO:0000313" key="3">
    <source>
        <dbReference type="Proteomes" id="UP001501565"/>
    </source>
</evidence>
<dbReference type="InterPro" id="IPR016152">
    <property type="entry name" value="PTrfase/Anion_transptr"/>
</dbReference>
<accession>A0ABP7N7F6</accession>
<dbReference type="EMBL" id="BAABBN010000015">
    <property type="protein sequence ID" value="GAA3939147.1"/>
    <property type="molecule type" value="Genomic_DNA"/>
</dbReference>
<name>A0ABP7N7F6_9GAMM</name>
<comment type="caution">
    <text evidence="2">The sequence shown here is derived from an EMBL/GenBank/DDBJ whole genome shotgun (WGS) entry which is preliminary data.</text>
</comment>
<feature type="domain" description="PTS EIIA type-2" evidence="1">
    <location>
        <begin position="5"/>
        <end position="148"/>
    </location>
</feature>
<dbReference type="NCBIfam" id="TIGR01419">
    <property type="entry name" value="nitro_reg_IIA"/>
    <property type="match status" value="1"/>
</dbReference>
<gene>
    <name evidence="2" type="primary">ptsN</name>
    <name evidence="2" type="ORF">GCM10022277_39000</name>
</gene>
<dbReference type="Proteomes" id="UP001501565">
    <property type="component" value="Unassembled WGS sequence"/>
</dbReference>
<sequence length="148" mass="16432">MDLKTILLPERTLRCASCQSKKRTIEELSKIFSETLAGPSEHEIFDAFIERERLGSTGLGDGIGIPHCRLAACKQPTGVLLLLETPIDFDSLDKQKVDLVFALIVPQEANDEHLDILATIAGKFSSPEFRDKLRSTTTDSELFRAITD</sequence>
<evidence type="ECO:0000313" key="2">
    <source>
        <dbReference type="EMBL" id="GAA3939147.1"/>
    </source>
</evidence>